<dbReference type="GO" id="GO:0004175">
    <property type="term" value="F:endopeptidase activity"/>
    <property type="evidence" value="ECO:0007669"/>
    <property type="project" value="UniProtKB-ARBA"/>
</dbReference>
<keyword evidence="3" id="KW-0645">Protease</keyword>
<keyword evidence="1" id="KW-0812">Transmembrane</keyword>
<organism evidence="3 4">
    <name type="scientific">Candidatus Pelethenecus faecipullorum</name>
    <dbReference type="NCBI Taxonomy" id="2840900"/>
    <lineage>
        <taxon>Bacteria</taxon>
        <taxon>Bacillati</taxon>
        <taxon>Mycoplasmatota</taxon>
        <taxon>Mollicutes</taxon>
        <taxon>Candidatus Pelethenecus</taxon>
    </lineage>
</organism>
<gene>
    <name evidence="3" type="ORF">IAD46_01785</name>
</gene>
<name>A0A9D1GS38_9MOLU</name>
<sequence>MPPIEKGCNNEVGMCYNKRRKEEMRRTGMDKEHSVLKPSKTVAVIFYVLMMFLGSSFILIGVVAVYAHLQPQLSFDALFEICQKPELLEQASDPLIKGYAMTNAIGNMISYLLLFAVILFFMRDFLKEDGKRLKKKWRFYLWFIPLCFCLFYGLSFLFNWLMEKVVSSSENQQSIELMIENGGAFYMFIAVVLCAPLVEELIYRKAVFSFLERKNILWSYVFSILLFALPHLFTTSFEDPIQWFLKLLPYLFSALLLALIYHLSGKNI</sequence>
<reference evidence="3" key="1">
    <citation type="submission" date="2020-10" db="EMBL/GenBank/DDBJ databases">
        <authorList>
            <person name="Gilroy R."/>
        </authorList>
    </citation>
    <scope>NUCLEOTIDE SEQUENCE</scope>
    <source>
        <strain evidence="3">ChiW17-6978</strain>
    </source>
</reference>
<feature type="transmembrane region" description="Helical" evidence="1">
    <location>
        <begin position="44"/>
        <end position="69"/>
    </location>
</feature>
<keyword evidence="1" id="KW-0472">Membrane</keyword>
<feature type="transmembrane region" description="Helical" evidence="1">
    <location>
        <begin position="108"/>
        <end position="126"/>
    </location>
</feature>
<dbReference type="PANTHER" id="PTHR36435:SF1">
    <property type="entry name" value="CAAX AMINO TERMINAL PROTEASE FAMILY PROTEIN"/>
    <property type="match status" value="1"/>
</dbReference>
<feature type="transmembrane region" description="Helical" evidence="1">
    <location>
        <begin position="243"/>
        <end position="263"/>
    </location>
</feature>
<dbReference type="GO" id="GO:0008237">
    <property type="term" value="F:metallopeptidase activity"/>
    <property type="evidence" value="ECO:0007669"/>
    <property type="project" value="UniProtKB-KW"/>
</dbReference>
<comment type="caution">
    <text evidence="3">The sequence shown here is derived from an EMBL/GenBank/DDBJ whole genome shotgun (WGS) entry which is preliminary data.</text>
</comment>
<accession>A0A9D1GS38</accession>
<keyword evidence="3" id="KW-0378">Hydrolase</keyword>
<dbReference type="EMBL" id="DVLF01000059">
    <property type="protein sequence ID" value="HIT49736.1"/>
    <property type="molecule type" value="Genomic_DNA"/>
</dbReference>
<evidence type="ECO:0000256" key="1">
    <source>
        <dbReference type="SAM" id="Phobius"/>
    </source>
</evidence>
<feature type="non-terminal residue" evidence="3">
    <location>
        <position position="268"/>
    </location>
</feature>
<evidence type="ECO:0000259" key="2">
    <source>
        <dbReference type="Pfam" id="PF02517"/>
    </source>
</evidence>
<feature type="transmembrane region" description="Helical" evidence="1">
    <location>
        <begin position="215"/>
        <end position="237"/>
    </location>
</feature>
<dbReference type="Proteomes" id="UP000886758">
    <property type="component" value="Unassembled WGS sequence"/>
</dbReference>
<proteinExistence type="predicted"/>
<dbReference type="AlphaFoldDB" id="A0A9D1GS38"/>
<evidence type="ECO:0000313" key="3">
    <source>
        <dbReference type="EMBL" id="HIT49736.1"/>
    </source>
</evidence>
<dbReference type="Pfam" id="PF02517">
    <property type="entry name" value="Rce1-like"/>
    <property type="match status" value="1"/>
</dbReference>
<reference evidence="3" key="2">
    <citation type="journal article" date="2021" name="PeerJ">
        <title>Extensive microbial diversity within the chicken gut microbiome revealed by metagenomics and culture.</title>
        <authorList>
            <person name="Gilroy R."/>
            <person name="Ravi A."/>
            <person name="Getino M."/>
            <person name="Pursley I."/>
            <person name="Horton D.L."/>
            <person name="Alikhan N.F."/>
            <person name="Baker D."/>
            <person name="Gharbi K."/>
            <person name="Hall N."/>
            <person name="Watson M."/>
            <person name="Adriaenssens E.M."/>
            <person name="Foster-Nyarko E."/>
            <person name="Jarju S."/>
            <person name="Secka A."/>
            <person name="Antonio M."/>
            <person name="Oren A."/>
            <person name="Chaudhuri R.R."/>
            <person name="La Ragione R."/>
            <person name="Hildebrand F."/>
            <person name="Pallen M.J."/>
        </authorList>
    </citation>
    <scope>NUCLEOTIDE SEQUENCE</scope>
    <source>
        <strain evidence="3">ChiW17-6978</strain>
    </source>
</reference>
<feature type="transmembrane region" description="Helical" evidence="1">
    <location>
        <begin position="138"/>
        <end position="162"/>
    </location>
</feature>
<feature type="transmembrane region" description="Helical" evidence="1">
    <location>
        <begin position="182"/>
        <end position="203"/>
    </location>
</feature>
<protein>
    <submittedName>
        <fullName evidence="3">CPBP family intramembrane metalloprotease</fullName>
    </submittedName>
</protein>
<keyword evidence="1" id="KW-1133">Transmembrane helix</keyword>
<dbReference type="PANTHER" id="PTHR36435">
    <property type="entry name" value="SLR1288 PROTEIN"/>
    <property type="match status" value="1"/>
</dbReference>
<feature type="domain" description="CAAX prenyl protease 2/Lysostaphin resistance protein A-like" evidence="2">
    <location>
        <begin position="184"/>
        <end position="265"/>
    </location>
</feature>
<evidence type="ECO:0000313" key="4">
    <source>
        <dbReference type="Proteomes" id="UP000886758"/>
    </source>
</evidence>
<keyword evidence="3" id="KW-0482">Metalloprotease</keyword>
<dbReference type="InterPro" id="IPR052710">
    <property type="entry name" value="CAAX_protease"/>
</dbReference>
<dbReference type="InterPro" id="IPR003675">
    <property type="entry name" value="Rce1/LyrA-like_dom"/>
</dbReference>
<dbReference type="GO" id="GO:0080120">
    <property type="term" value="P:CAAX-box protein maturation"/>
    <property type="evidence" value="ECO:0007669"/>
    <property type="project" value="UniProtKB-ARBA"/>
</dbReference>